<accession>A0A8J3CQC2</accession>
<evidence type="ECO:0000313" key="2">
    <source>
        <dbReference type="Proteomes" id="UP000634004"/>
    </source>
</evidence>
<protein>
    <submittedName>
        <fullName evidence="1">Uncharacterized protein</fullName>
    </submittedName>
</protein>
<reference evidence="1" key="2">
    <citation type="submission" date="2020-09" db="EMBL/GenBank/DDBJ databases">
        <authorList>
            <person name="Sun Q."/>
            <person name="Kim S."/>
        </authorList>
    </citation>
    <scope>NUCLEOTIDE SEQUENCE</scope>
    <source>
        <strain evidence="1">KCTC 32513</strain>
    </source>
</reference>
<keyword evidence="2" id="KW-1185">Reference proteome</keyword>
<dbReference type="AlphaFoldDB" id="A0A8J3CQC2"/>
<dbReference type="EMBL" id="BMZH01000002">
    <property type="protein sequence ID" value="GHA85326.1"/>
    <property type="molecule type" value="Genomic_DNA"/>
</dbReference>
<organism evidence="1 2">
    <name type="scientific">Algimonas arctica</name>
    <dbReference type="NCBI Taxonomy" id="1479486"/>
    <lineage>
        <taxon>Bacteria</taxon>
        <taxon>Pseudomonadati</taxon>
        <taxon>Pseudomonadota</taxon>
        <taxon>Alphaproteobacteria</taxon>
        <taxon>Maricaulales</taxon>
        <taxon>Robiginitomaculaceae</taxon>
        <taxon>Algimonas</taxon>
    </lineage>
</organism>
<comment type="caution">
    <text evidence="1">The sequence shown here is derived from an EMBL/GenBank/DDBJ whole genome shotgun (WGS) entry which is preliminary data.</text>
</comment>
<dbReference type="Proteomes" id="UP000634004">
    <property type="component" value="Unassembled WGS sequence"/>
</dbReference>
<gene>
    <name evidence="1" type="ORF">GCM10009069_05580</name>
</gene>
<sequence>MRRAADIFAGVQFDDGGQIGPAFIRSNIGNVSFATLVPMVGRLTPDSVSCINLKVLLYLISCDNRGLEAMLSQTVSIAVSST</sequence>
<proteinExistence type="predicted"/>
<name>A0A8J3CQC2_9PROT</name>
<reference evidence="1" key="1">
    <citation type="journal article" date="2014" name="Int. J. Syst. Evol. Microbiol.">
        <title>Complete genome sequence of Corynebacterium casei LMG S-19264T (=DSM 44701T), isolated from a smear-ripened cheese.</title>
        <authorList>
            <consortium name="US DOE Joint Genome Institute (JGI-PGF)"/>
            <person name="Walter F."/>
            <person name="Albersmeier A."/>
            <person name="Kalinowski J."/>
            <person name="Ruckert C."/>
        </authorList>
    </citation>
    <scope>NUCLEOTIDE SEQUENCE</scope>
    <source>
        <strain evidence="1">KCTC 32513</strain>
    </source>
</reference>
<evidence type="ECO:0000313" key="1">
    <source>
        <dbReference type="EMBL" id="GHA85326.1"/>
    </source>
</evidence>